<feature type="domain" description="Regulator of ribonuclease activity B" evidence="1">
    <location>
        <begin position="20"/>
        <end position="119"/>
    </location>
</feature>
<dbReference type="InterPro" id="IPR036701">
    <property type="entry name" value="RraB-like_sf"/>
</dbReference>
<proteinExistence type="predicted"/>
<evidence type="ECO:0000313" key="3">
    <source>
        <dbReference type="Proteomes" id="UP001596108"/>
    </source>
</evidence>
<dbReference type="RefSeq" id="WP_378109771.1">
    <property type="nucleotide sequence ID" value="NZ_JBHSNC010000002.1"/>
</dbReference>
<evidence type="ECO:0000259" key="1">
    <source>
        <dbReference type="Pfam" id="PF06877"/>
    </source>
</evidence>
<organism evidence="2 3">
    <name type="scientific">Cohnella yongneupensis</name>
    <dbReference type="NCBI Taxonomy" id="425006"/>
    <lineage>
        <taxon>Bacteria</taxon>
        <taxon>Bacillati</taxon>
        <taxon>Bacillota</taxon>
        <taxon>Bacilli</taxon>
        <taxon>Bacillales</taxon>
        <taxon>Paenibacillaceae</taxon>
        <taxon>Cohnella</taxon>
    </lineage>
</organism>
<accession>A0ABW0QYI6</accession>
<sequence>MIVIFSFIKSFIKKNTPNFDELTLKALHEAGSDLSKPHLVEHHFVVWDRKLLNNLIQELKVNNYEISEVLDDTYTNGQPYLYFDAIKSTIMSKSIVYHESNLMKSLAVKYNVEYDGWGTSVVK</sequence>
<dbReference type="Pfam" id="PF06877">
    <property type="entry name" value="RraB"/>
    <property type="match status" value="1"/>
</dbReference>
<reference evidence="3" key="1">
    <citation type="journal article" date="2019" name="Int. J. Syst. Evol. Microbiol.">
        <title>The Global Catalogue of Microorganisms (GCM) 10K type strain sequencing project: providing services to taxonomists for standard genome sequencing and annotation.</title>
        <authorList>
            <consortium name="The Broad Institute Genomics Platform"/>
            <consortium name="The Broad Institute Genome Sequencing Center for Infectious Disease"/>
            <person name="Wu L."/>
            <person name="Ma J."/>
        </authorList>
    </citation>
    <scope>NUCLEOTIDE SEQUENCE [LARGE SCALE GENOMIC DNA]</scope>
    <source>
        <strain evidence="3">CGMCC 1.18578</strain>
    </source>
</reference>
<keyword evidence="3" id="KW-1185">Reference proteome</keyword>
<dbReference type="SUPFAM" id="SSF89946">
    <property type="entry name" value="Hypothetical protein VC0424"/>
    <property type="match status" value="1"/>
</dbReference>
<name>A0ABW0QYI6_9BACL</name>
<dbReference type="EMBL" id="JBHSNC010000002">
    <property type="protein sequence ID" value="MFC5527964.1"/>
    <property type="molecule type" value="Genomic_DNA"/>
</dbReference>
<gene>
    <name evidence="2" type="ORF">ACFPQ4_00625</name>
</gene>
<dbReference type="InterPro" id="IPR009671">
    <property type="entry name" value="RraB_dom"/>
</dbReference>
<dbReference type="Proteomes" id="UP001596108">
    <property type="component" value="Unassembled WGS sequence"/>
</dbReference>
<evidence type="ECO:0000313" key="2">
    <source>
        <dbReference type="EMBL" id="MFC5527964.1"/>
    </source>
</evidence>
<dbReference type="Gene3D" id="3.30.70.970">
    <property type="entry name" value="RraB-like"/>
    <property type="match status" value="1"/>
</dbReference>
<protein>
    <submittedName>
        <fullName evidence="2">Ribonuclease E inhibitor RraB</fullName>
    </submittedName>
</protein>
<comment type="caution">
    <text evidence="2">The sequence shown here is derived from an EMBL/GenBank/DDBJ whole genome shotgun (WGS) entry which is preliminary data.</text>
</comment>